<evidence type="ECO:0000256" key="2">
    <source>
        <dbReference type="ARBA" id="ARBA00006543"/>
    </source>
</evidence>
<evidence type="ECO:0000313" key="16">
    <source>
        <dbReference type="Proteomes" id="UP000030746"/>
    </source>
</evidence>
<dbReference type="InterPro" id="IPR048338">
    <property type="entry name" value="Mediator_Med16"/>
</dbReference>
<accession>V4AAX6</accession>
<name>V4AAX6_LOTGI</name>
<dbReference type="Pfam" id="PF11635">
    <property type="entry name" value="Med16_N"/>
    <property type="match status" value="1"/>
</dbReference>
<evidence type="ECO:0000259" key="12">
    <source>
        <dbReference type="Pfam" id="PF11635"/>
    </source>
</evidence>
<dbReference type="KEGG" id="lgi:LOTGIDRAFT_209457"/>
<dbReference type="Proteomes" id="UP000030746">
    <property type="component" value="Unassembled WGS sequence"/>
</dbReference>
<sequence>MVKIAINPEDFVCFRNHYWYEIWYEVCVYDLDKPWNTYTVMTGSIPISNIAWDATGSKLLIANTQGLCQVWIMPEHVLSKWKLFGEAILENEDILKVAWLHNGIQVIFNPDKKDNIMYHEKFVRNRVTPTVSNFGGKPLDGWIAVSTSGMVSVGLLQDQDPQIITSKTSLSAGHLRLAEVDIAFSATGEVVFVVTDGTLASAVQCFYVEVSLQHLTCTLTSKPGPSLFMKSQLECGSKDISSVQITDLYFMNKDNPDTLLVCCGNHSYSCVEVWQLVEQMMPLNRFFQSAKPDFSYKTPKWMHKASVTSNSMLTCIATPTLFMGRNYIDAPGFVSYFACTYKDGSVKIVHRHTIQTIHSCTLESLGISEDSRPKTQCYFTTMVQTLSGCGLIGLHGNDMVLLRVFNMREGPIQLSPPSVLLLLEYMLCFGYDWWDVFLAIRQGMVEGICQRLSDDFQKQPGSMQEFLRMRLIALQMALYNFLSNGQQKAADCRALLICNSISSVLKGILRPKSVSASDKSPAEKLTMMCNSQKEADIDSVLRNLDTEEFIVEALKRGGNSGNTLQFLQPLIQWVADFCLHLLSSIPLYQSYGSFPGSTLLRDTVVLNNLRELLVIIRIWGLINPGCLPVFTTTSQLDCLSNLFKLLTKTWLCSKDSNLEYDENLNDECLLLPNQVLIPDIKQSFGAENYSYSIFTQQLPLSLKTRDEPEFLFTLQQSRLLYIPESTVESRQRYDIVRQIHLGLKPSGPVRECCRCGSFSLLNTPTNSAILKSWEQRFVKNCICGGHWKLYEE</sequence>
<dbReference type="AlphaFoldDB" id="V4AAX6"/>
<dbReference type="GeneID" id="20246147"/>
<dbReference type="SUPFAM" id="SSF82171">
    <property type="entry name" value="DPP6 N-terminal domain-like"/>
    <property type="match status" value="1"/>
</dbReference>
<keyword evidence="16" id="KW-1185">Reference proteome</keyword>
<evidence type="ECO:0000256" key="3">
    <source>
        <dbReference type="ARBA" id="ARBA00019614"/>
    </source>
</evidence>
<keyword evidence="6 11" id="KW-0805">Transcription regulation</keyword>
<dbReference type="PANTHER" id="PTHR13224">
    <property type="entry name" value="THYROID HORMONE RECEPTOR-ASSOCIATED PROTEIN-RELATED"/>
    <property type="match status" value="1"/>
</dbReference>
<comment type="subcellular location">
    <subcellularLocation>
        <location evidence="1 11">Nucleus</location>
    </subcellularLocation>
</comment>
<feature type="domain" description="Mediator of RNA polymerase II transcription subunit 16 central helical bridge" evidence="13">
    <location>
        <begin position="422"/>
        <end position="619"/>
    </location>
</feature>
<organism evidence="15 16">
    <name type="scientific">Lottia gigantea</name>
    <name type="common">Giant owl limpet</name>
    <dbReference type="NCBI Taxonomy" id="225164"/>
    <lineage>
        <taxon>Eukaryota</taxon>
        <taxon>Metazoa</taxon>
        <taxon>Spiralia</taxon>
        <taxon>Lophotrochozoa</taxon>
        <taxon>Mollusca</taxon>
        <taxon>Gastropoda</taxon>
        <taxon>Patellogastropoda</taxon>
        <taxon>Lottioidea</taxon>
        <taxon>Lottiidae</taxon>
        <taxon>Lottia</taxon>
    </lineage>
</organism>
<dbReference type="RefSeq" id="XP_009055550.1">
    <property type="nucleotide sequence ID" value="XM_009057302.1"/>
</dbReference>
<proteinExistence type="inferred from homology"/>
<dbReference type="InterPro" id="IPR048339">
    <property type="entry name" value="Mediator_Med16_C"/>
</dbReference>
<evidence type="ECO:0000256" key="11">
    <source>
        <dbReference type="RuleBase" id="RU364149"/>
    </source>
</evidence>
<dbReference type="InterPro" id="IPR021665">
    <property type="entry name" value="Mediator_Med16_N"/>
</dbReference>
<dbReference type="EMBL" id="KB201890">
    <property type="protein sequence ID" value="ESO93932.1"/>
    <property type="molecule type" value="Genomic_DNA"/>
</dbReference>
<evidence type="ECO:0000256" key="6">
    <source>
        <dbReference type="ARBA" id="ARBA00023015"/>
    </source>
</evidence>
<dbReference type="OMA" id="EIWQPKE"/>
<dbReference type="CTD" id="20246147"/>
<evidence type="ECO:0000256" key="4">
    <source>
        <dbReference type="ARBA" id="ARBA00022574"/>
    </source>
</evidence>
<comment type="similarity">
    <text evidence="2 11">Belongs to the Mediator complex subunit 16 family.</text>
</comment>
<evidence type="ECO:0000256" key="5">
    <source>
        <dbReference type="ARBA" id="ARBA00022737"/>
    </source>
</evidence>
<evidence type="ECO:0000256" key="7">
    <source>
        <dbReference type="ARBA" id="ARBA00023159"/>
    </source>
</evidence>
<dbReference type="HOGENOM" id="CLU_018773_0_0_1"/>
<comment type="function">
    <text evidence="11">Component of the Mediator complex, a coactivator involved in the regulated transcription of nearly all RNA polymerase II-dependent genes. Mediator functions as a bridge to convey information from gene-specific regulatory proteins to the basal RNA polymerase II transcription machinery. Mediator is recruited to promoters by direct interactions with regulatory proteins and serves as a scaffold for the assembly of a functional preinitiation complex with RNA polymerase II and the general transcription factors.</text>
</comment>
<dbReference type="STRING" id="225164.V4AAX6"/>
<feature type="domain" description="Mediator complex subunit 16 C-terminal" evidence="14">
    <location>
        <begin position="728"/>
        <end position="788"/>
    </location>
</feature>
<evidence type="ECO:0000259" key="14">
    <source>
        <dbReference type="Pfam" id="PF20719"/>
    </source>
</evidence>
<evidence type="ECO:0000256" key="9">
    <source>
        <dbReference type="ARBA" id="ARBA00023242"/>
    </source>
</evidence>
<reference evidence="15 16" key="1">
    <citation type="journal article" date="2013" name="Nature">
        <title>Insights into bilaterian evolution from three spiralian genomes.</title>
        <authorList>
            <person name="Simakov O."/>
            <person name="Marletaz F."/>
            <person name="Cho S.J."/>
            <person name="Edsinger-Gonzales E."/>
            <person name="Havlak P."/>
            <person name="Hellsten U."/>
            <person name="Kuo D.H."/>
            <person name="Larsson T."/>
            <person name="Lv J."/>
            <person name="Arendt D."/>
            <person name="Savage R."/>
            <person name="Osoegawa K."/>
            <person name="de Jong P."/>
            <person name="Grimwood J."/>
            <person name="Chapman J.A."/>
            <person name="Shapiro H."/>
            <person name="Aerts A."/>
            <person name="Otillar R.P."/>
            <person name="Terry A.Y."/>
            <person name="Boore J.L."/>
            <person name="Grigoriev I.V."/>
            <person name="Lindberg D.R."/>
            <person name="Seaver E.C."/>
            <person name="Weisblat D.A."/>
            <person name="Putnam N.H."/>
            <person name="Rokhsar D.S."/>
        </authorList>
    </citation>
    <scope>NUCLEOTIDE SEQUENCE [LARGE SCALE GENOMIC DNA]</scope>
</reference>
<keyword evidence="9 11" id="KW-0539">Nucleus</keyword>
<dbReference type="GO" id="GO:0016592">
    <property type="term" value="C:mediator complex"/>
    <property type="evidence" value="ECO:0007669"/>
    <property type="project" value="InterPro"/>
</dbReference>
<keyword evidence="4" id="KW-0853">WD repeat</keyword>
<dbReference type="InterPro" id="IPR048616">
    <property type="entry name" value="MED16_bridge"/>
</dbReference>
<evidence type="ECO:0000256" key="1">
    <source>
        <dbReference type="ARBA" id="ARBA00004123"/>
    </source>
</evidence>
<protein>
    <recommendedName>
        <fullName evidence="3 11">Mediator of RNA polymerase II transcription subunit 16</fullName>
    </recommendedName>
    <alternativeName>
        <fullName evidence="10 11">Mediator complex subunit 16</fullName>
    </alternativeName>
</protein>
<feature type="domain" description="Mediator complex subunit Med16 N-terminal" evidence="12">
    <location>
        <begin position="91"/>
        <end position="367"/>
    </location>
</feature>
<dbReference type="PANTHER" id="PTHR13224:SF6">
    <property type="entry name" value="MEDIATOR OF RNA POLYMERASE II TRANSCRIPTION SUBUNIT 16"/>
    <property type="match status" value="1"/>
</dbReference>
<dbReference type="GO" id="GO:0045893">
    <property type="term" value="P:positive regulation of DNA-templated transcription"/>
    <property type="evidence" value="ECO:0007669"/>
    <property type="project" value="TreeGrafter"/>
</dbReference>
<dbReference type="Pfam" id="PF20719">
    <property type="entry name" value="Med16_C"/>
    <property type="match status" value="1"/>
</dbReference>
<comment type="subunit">
    <text evidence="11">Component of the Mediator complex.</text>
</comment>
<evidence type="ECO:0000256" key="8">
    <source>
        <dbReference type="ARBA" id="ARBA00023163"/>
    </source>
</evidence>
<dbReference type="Pfam" id="PF20718">
    <property type="entry name" value="Med16_bridge"/>
    <property type="match status" value="1"/>
</dbReference>
<evidence type="ECO:0000256" key="10">
    <source>
        <dbReference type="ARBA" id="ARBA00032015"/>
    </source>
</evidence>
<evidence type="ECO:0000313" key="15">
    <source>
        <dbReference type="EMBL" id="ESO93932.1"/>
    </source>
</evidence>
<keyword evidence="8 11" id="KW-0804">Transcription</keyword>
<keyword evidence="5" id="KW-0677">Repeat</keyword>
<gene>
    <name evidence="11" type="primary">MED16</name>
    <name evidence="15" type="ORF">LOTGIDRAFT_209457</name>
</gene>
<dbReference type="OrthoDB" id="10018574at2759"/>
<keyword evidence="7 11" id="KW-0010">Activator</keyword>
<evidence type="ECO:0000259" key="13">
    <source>
        <dbReference type="Pfam" id="PF20718"/>
    </source>
</evidence>